<dbReference type="EMBL" id="NJGV01000005">
    <property type="protein sequence ID" value="OWY35488.1"/>
    <property type="molecule type" value="Genomic_DNA"/>
</dbReference>
<dbReference type="CDD" id="cd04301">
    <property type="entry name" value="NAT_SF"/>
    <property type="match status" value="1"/>
</dbReference>
<keyword evidence="3 7" id="KW-0808">Transferase</keyword>
<dbReference type="PANTHER" id="PTHR36449:SF1">
    <property type="entry name" value="ACETYLTRANSFERASE"/>
    <property type="match status" value="1"/>
</dbReference>
<name>A0A225SWA2_9BURK</name>
<evidence type="ECO:0000256" key="4">
    <source>
        <dbReference type="ARBA" id="ARBA00023315"/>
    </source>
</evidence>
<keyword evidence="4" id="KW-0012">Acyltransferase</keyword>
<dbReference type="SUPFAM" id="SSF55729">
    <property type="entry name" value="Acyl-CoA N-acyltransferases (Nat)"/>
    <property type="match status" value="1"/>
</dbReference>
<organism evidence="7 8">
    <name type="scientific">Herbaspirillum aquaticum</name>
    <dbReference type="NCBI Taxonomy" id="568783"/>
    <lineage>
        <taxon>Bacteria</taxon>
        <taxon>Pseudomonadati</taxon>
        <taxon>Pseudomonadota</taxon>
        <taxon>Betaproteobacteria</taxon>
        <taxon>Burkholderiales</taxon>
        <taxon>Oxalobacteraceae</taxon>
        <taxon>Herbaspirillum</taxon>
    </lineage>
</organism>
<comment type="catalytic activity">
    <reaction evidence="5">
        <text>glycyl-tRNA(Gly) + acetyl-CoA = N-acetylglycyl-tRNA(Gly) + CoA + H(+)</text>
        <dbReference type="Rhea" id="RHEA:81867"/>
        <dbReference type="Rhea" id="RHEA-COMP:9683"/>
        <dbReference type="Rhea" id="RHEA-COMP:19766"/>
        <dbReference type="ChEBI" id="CHEBI:15378"/>
        <dbReference type="ChEBI" id="CHEBI:57287"/>
        <dbReference type="ChEBI" id="CHEBI:57288"/>
        <dbReference type="ChEBI" id="CHEBI:78522"/>
        <dbReference type="ChEBI" id="CHEBI:232036"/>
    </reaction>
</comment>
<keyword evidence="1" id="KW-0678">Repressor</keyword>
<dbReference type="GO" id="GO:0016747">
    <property type="term" value="F:acyltransferase activity, transferring groups other than amino-acyl groups"/>
    <property type="evidence" value="ECO:0007669"/>
    <property type="project" value="InterPro"/>
</dbReference>
<dbReference type="AlphaFoldDB" id="A0A225SWA2"/>
<evidence type="ECO:0000313" key="8">
    <source>
        <dbReference type="Proteomes" id="UP000214747"/>
    </source>
</evidence>
<evidence type="ECO:0000256" key="5">
    <source>
        <dbReference type="ARBA" id="ARBA00049880"/>
    </source>
</evidence>
<evidence type="ECO:0000313" key="7">
    <source>
        <dbReference type="EMBL" id="OWY35488.1"/>
    </source>
</evidence>
<proteinExistence type="predicted"/>
<dbReference type="PANTHER" id="PTHR36449">
    <property type="entry name" value="ACETYLTRANSFERASE-RELATED"/>
    <property type="match status" value="1"/>
</dbReference>
<comment type="caution">
    <text evidence="7">The sequence shown here is derived from an EMBL/GenBank/DDBJ whole genome shotgun (WGS) entry which is preliminary data.</text>
</comment>
<keyword evidence="8" id="KW-1185">Reference proteome</keyword>
<dbReference type="Pfam" id="PF13508">
    <property type="entry name" value="Acetyltransf_7"/>
    <property type="match status" value="1"/>
</dbReference>
<evidence type="ECO:0000256" key="3">
    <source>
        <dbReference type="ARBA" id="ARBA00022679"/>
    </source>
</evidence>
<gene>
    <name evidence="7" type="ORF">CEJ45_06615</name>
</gene>
<dbReference type="InterPro" id="IPR016181">
    <property type="entry name" value="Acyl_CoA_acyltransferase"/>
</dbReference>
<reference evidence="7 8" key="1">
    <citation type="journal article" date="2010" name="Int. J. Syst. Evol. Microbiol.">
        <title>Reclassification of Herbaspirillum putei as a later heterotypic synonym of Herbaspirillum huttiense, with the description of H. huttiense subsp. huttiense subsp. nov. and H. huttiense subsp. putei subsp. nov., comb. nov., and description of Herbaspirillum aquaticum sp. nov.</title>
        <authorList>
            <person name="Dobritsa A.P."/>
            <person name="Reddy M.C."/>
            <person name="Samadpour M."/>
        </authorList>
    </citation>
    <scope>NUCLEOTIDE SEQUENCE [LARGE SCALE GENOMIC DNA]</scope>
    <source>
        <strain evidence="7 8">IEH 4430</strain>
    </source>
</reference>
<dbReference type="InterPro" id="IPR000182">
    <property type="entry name" value="GNAT_dom"/>
</dbReference>
<dbReference type="RefSeq" id="WP_088754378.1">
    <property type="nucleotide sequence ID" value="NZ_NJGV01000005.1"/>
</dbReference>
<feature type="domain" description="N-acetyltransferase" evidence="6">
    <location>
        <begin position="27"/>
        <end position="164"/>
    </location>
</feature>
<sequence>MTRPPFLVTALEPALHDRSRFDSGTPALNRYLREQVTQDIRRRVAACFVAVDDQQRVAGYYTLASASVPLVGLSDEMRRKLPRYGAIPAIRLGRLAVDREFKGRGLGGALLVNALHRAVAAEIPGAVLVVDAKDPQASAFYRHHGFIALQDAPLTLFLSLASVR</sequence>
<dbReference type="Proteomes" id="UP000214747">
    <property type="component" value="Unassembled WGS sequence"/>
</dbReference>
<evidence type="ECO:0000256" key="2">
    <source>
        <dbReference type="ARBA" id="ARBA00022649"/>
    </source>
</evidence>
<keyword evidence="2" id="KW-1277">Toxin-antitoxin system</keyword>
<accession>A0A225SWA2</accession>
<dbReference type="PROSITE" id="PS51186">
    <property type="entry name" value="GNAT"/>
    <property type="match status" value="1"/>
</dbReference>
<dbReference type="Gene3D" id="3.40.630.30">
    <property type="match status" value="1"/>
</dbReference>
<evidence type="ECO:0000259" key="6">
    <source>
        <dbReference type="PROSITE" id="PS51186"/>
    </source>
</evidence>
<protein>
    <submittedName>
        <fullName evidence="7">GNAT family N-acetyltransferase</fullName>
    </submittedName>
</protein>
<evidence type="ECO:0000256" key="1">
    <source>
        <dbReference type="ARBA" id="ARBA00022491"/>
    </source>
</evidence>